<dbReference type="EMBL" id="JAPEUV010000111">
    <property type="protein sequence ID" value="KAJ4332680.1"/>
    <property type="molecule type" value="Genomic_DNA"/>
</dbReference>
<dbReference type="OrthoDB" id="5401654at2759"/>
<dbReference type="Proteomes" id="UP001140562">
    <property type="component" value="Unassembled WGS sequence"/>
</dbReference>
<feature type="region of interest" description="Disordered" evidence="2">
    <location>
        <begin position="145"/>
        <end position="215"/>
    </location>
</feature>
<feature type="region of interest" description="Disordered" evidence="2">
    <location>
        <begin position="300"/>
        <end position="327"/>
    </location>
</feature>
<feature type="compositionally biased region" description="Polar residues" evidence="2">
    <location>
        <begin position="185"/>
        <end position="195"/>
    </location>
</feature>
<organism evidence="3 4">
    <name type="scientific">Didymella glomerata</name>
    <dbReference type="NCBI Taxonomy" id="749621"/>
    <lineage>
        <taxon>Eukaryota</taxon>
        <taxon>Fungi</taxon>
        <taxon>Dikarya</taxon>
        <taxon>Ascomycota</taxon>
        <taxon>Pezizomycotina</taxon>
        <taxon>Dothideomycetes</taxon>
        <taxon>Pleosporomycetidae</taxon>
        <taxon>Pleosporales</taxon>
        <taxon>Pleosporineae</taxon>
        <taxon>Didymellaceae</taxon>
        <taxon>Didymella</taxon>
    </lineage>
</organism>
<sequence>MAPDLNSVPVSPRPSVTSNPSHTQAGASSSRQNSTPASRRASQIYPMSPPPLPLASPGGTLPQTSHTHAFPPLSPNLPSADAGSIPMRHPRPMTAAEMHLELEKEQEAVVNRLTRELSALRAHSASVASTTSSIASSALLDVTDPAGSAAHSGAPLQGATHPTSSRRHRSSSSVSRSGPLPAHSLPQSHRQSVGSQQGGVEMRRSSSIVSTPRYEEVALQRAELEEVKRENEVLKQRIRELERAIRGGEEVRGRSASEYSGRLSPAAQPAKVTMVVPEAIIEATEKGMVGENLLCSSIPSMEKSTSTTSSSKPQVLTRAEEACKSPPKTAAELDGHVKFKGVNV</sequence>
<name>A0A9W8WTG2_9PLEO</name>
<feature type="region of interest" description="Disordered" evidence="2">
    <location>
        <begin position="1"/>
        <end position="90"/>
    </location>
</feature>
<evidence type="ECO:0000256" key="1">
    <source>
        <dbReference type="SAM" id="Coils"/>
    </source>
</evidence>
<gene>
    <name evidence="3" type="ORF">N0V87_008176</name>
</gene>
<reference evidence="3" key="1">
    <citation type="submission" date="2022-10" db="EMBL/GenBank/DDBJ databases">
        <title>Tapping the CABI collections for fungal endophytes: first genome assemblies for Collariella, Neodidymelliopsis, Ascochyta clinopodiicola, Didymella pomorum, Didymosphaeria variabile, Neocosmospora piperis and Neocucurbitaria cava.</title>
        <authorList>
            <person name="Hill R."/>
        </authorList>
    </citation>
    <scope>NUCLEOTIDE SEQUENCE</scope>
    <source>
        <strain evidence="3">IMI 360193</strain>
    </source>
</reference>
<evidence type="ECO:0000256" key="2">
    <source>
        <dbReference type="SAM" id="MobiDB-lite"/>
    </source>
</evidence>
<dbReference type="PANTHER" id="PTHR39610:SF1">
    <property type="match status" value="1"/>
</dbReference>
<proteinExistence type="predicted"/>
<protein>
    <submittedName>
        <fullName evidence="3">Uncharacterized protein</fullName>
    </submittedName>
</protein>
<feature type="coiled-coil region" evidence="1">
    <location>
        <begin position="217"/>
        <end position="251"/>
    </location>
</feature>
<feature type="compositionally biased region" description="Low complexity" evidence="2">
    <location>
        <begin position="7"/>
        <end position="21"/>
    </location>
</feature>
<comment type="caution">
    <text evidence="3">The sequence shown here is derived from an EMBL/GenBank/DDBJ whole genome shotgun (WGS) entry which is preliminary data.</text>
</comment>
<accession>A0A9W8WTG2</accession>
<keyword evidence="4" id="KW-1185">Reference proteome</keyword>
<feature type="compositionally biased region" description="Polar residues" evidence="2">
    <location>
        <begin position="22"/>
        <end position="41"/>
    </location>
</feature>
<dbReference type="AlphaFoldDB" id="A0A9W8WTG2"/>
<keyword evidence="1" id="KW-0175">Coiled coil</keyword>
<evidence type="ECO:0000313" key="3">
    <source>
        <dbReference type="EMBL" id="KAJ4332680.1"/>
    </source>
</evidence>
<evidence type="ECO:0000313" key="4">
    <source>
        <dbReference type="Proteomes" id="UP001140562"/>
    </source>
</evidence>
<dbReference type="PANTHER" id="PTHR39610">
    <property type="entry name" value="BZIP DOMAIN-CONTAINING PROTEIN-RELATED"/>
    <property type="match status" value="1"/>
</dbReference>